<dbReference type="CDD" id="cd07896">
    <property type="entry name" value="Adenylation_kDNA_ligase_like"/>
    <property type="match status" value="1"/>
</dbReference>
<evidence type="ECO:0000256" key="5">
    <source>
        <dbReference type="ARBA" id="ARBA00023204"/>
    </source>
</evidence>
<dbReference type="RefSeq" id="WP_116918904.1">
    <property type="nucleotide sequence ID" value="NZ_QEKQ01000004.1"/>
</dbReference>
<dbReference type="PANTHER" id="PTHR47810">
    <property type="entry name" value="DNA LIGASE"/>
    <property type="match status" value="1"/>
</dbReference>
<comment type="cofactor">
    <cofactor evidence="1">
        <name>a divalent metal cation</name>
        <dbReference type="ChEBI" id="CHEBI:60240"/>
    </cofactor>
</comment>
<dbReference type="SUPFAM" id="SSF50249">
    <property type="entry name" value="Nucleic acid-binding proteins"/>
    <property type="match status" value="1"/>
</dbReference>
<evidence type="ECO:0000256" key="4">
    <source>
        <dbReference type="ARBA" id="ARBA00022763"/>
    </source>
</evidence>
<dbReference type="SUPFAM" id="SSF56091">
    <property type="entry name" value="DNA ligase/mRNA capping enzyme, catalytic domain"/>
    <property type="match status" value="1"/>
</dbReference>
<evidence type="ECO:0000313" key="9">
    <source>
        <dbReference type="EMBL" id="PVY76843.1"/>
    </source>
</evidence>
<evidence type="ECO:0000256" key="7">
    <source>
        <dbReference type="SAM" id="SignalP"/>
    </source>
</evidence>
<reference evidence="9 10" key="1">
    <citation type="submission" date="2018-04" db="EMBL/GenBank/DDBJ databases">
        <title>Genomic Encyclopedia of Type Strains, Phase IV (KMG-IV): sequencing the most valuable type-strain genomes for metagenomic binning, comparative biology and taxonomic classification.</title>
        <authorList>
            <person name="Goeker M."/>
        </authorList>
    </citation>
    <scope>NUCLEOTIDE SEQUENCE [LARGE SCALE GENOMIC DNA]</scope>
    <source>
        <strain evidence="9 10">DSM 28688</strain>
    </source>
</reference>
<dbReference type="NCBIfam" id="NF006592">
    <property type="entry name" value="PRK09125.1"/>
    <property type="match status" value="1"/>
</dbReference>
<dbReference type="InterPro" id="IPR012340">
    <property type="entry name" value="NA-bd_OB-fold"/>
</dbReference>
<dbReference type="InterPro" id="IPR050326">
    <property type="entry name" value="NAD_dep_DNA_ligaseB"/>
</dbReference>
<dbReference type="Proteomes" id="UP000245887">
    <property type="component" value="Unassembled WGS sequence"/>
</dbReference>
<keyword evidence="3" id="KW-0235">DNA replication</keyword>
<dbReference type="CDD" id="cd08041">
    <property type="entry name" value="OBF_kDNA_ligase_like"/>
    <property type="match status" value="1"/>
</dbReference>
<evidence type="ECO:0000259" key="8">
    <source>
        <dbReference type="PROSITE" id="PS50160"/>
    </source>
</evidence>
<evidence type="ECO:0000313" key="10">
    <source>
        <dbReference type="Proteomes" id="UP000245887"/>
    </source>
</evidence>
<evidence type="ECO:0000256" key="2">
    <source>
        <dbReference type="ARBA" id="ARBA00022598"/>
    </source>
</evidence>
<evidence type="ECO:0000256" key="6">
    <source>
        <dbReference type="ARBA" id="ARBA00034003"/>
    </source>
</evidence>
<comment type="caution">
    <text evidence="9">The sequence shown here is derived from an EMBL/GenBank/DDBJ whole genome shotgun (WGS) entry which is preliminary data.</text>
</comment>
<keyword evidence="2 9" id="KW-0436">Ligase</keyword>
<dbReference type="AlphaFoldDB" id="A0A2U1CXG7"/>
<dbReference type="Gene3D" id="3.30.1490.70">
    <property type="match status" value="1"/>
</dbReference>
<organism evidence="9 10">
    <name type="scientific">Tamilnaduibacter salinus</name>
    <dbReference type="NCBI Taxonomy" id="1484056"/>
    <lineage>
        <taxon>Bacteria</taxon>
        <taxon>Pseudomonadati</taxon>
        <taxon>Pseudomonadota</taxon>
        <taxon>Gammaproteobacteria</taxon>
        <taxon>Pseudomonadales</taxon>
        <taxon>Marinobacteraceae</taxon>
        <taxon>Tamilnaduibacter</taxon>
    </lineage>
</organism>
<gene>
    <name evidence="9" type="ORF">C8D92_10474</name>
</gene>
<dbReference type="OrthoDB" id="9782700at2"/>
<dbReference type="Pfam" id="PF14743">
    <property type="entry name" value="DNA_ligase_OB_2"/>
    <property type="match status" value="1"/>
</dbReference>
<feature type="domain" description="ATP-dependent DNA ligase family profile" evidence="8">
    <location>
        <begin position="126"/>
        <end position="230"/>
    </location>
</feature>
<dbReference type="Pfam" id="PF01068">
    <property type="entry name" value="DNA_ligase_A_M"/>
    <property type="match status" value="1"/>
</dbReference>
<feature type="signal peptide" evidence="7">
    <location>
        <begin position="1"/>
        <end position="23"/>
    </location>
</feature>
<sequence length="281" mass="31815">MVSSLSLRLAPVLCLFVACLAHAERPDLPLANVYEGDADLSAYLVSEKYDGVRAFWTGQRFLSRRGNPYHAPDWFTEPLPDRPMDGELWMGRGRFAELSGAVRKDEPVNREWRSIRFMVFDLPVRDMPFRDRLMTLKSLVRAADTPHLKLVKQQPVGDREALAARLDQVVDAGGEGLMLKRADSLYHAGRSDDLLKVKRHRDAEAEVIRSLPGEGQFEGMMGSLLVELENGRRMRIGTGFSHAERENPPEPGAVITYRYYGRTSTGLPRFASFMRVRRPAE</sequence>
<dbReference type="InterPro" id="IPR029319">
    <property type="entry name" value="DNA_ligase_OB"/>
</dbReference>
<keyword evidence="7" id="KW-0732">Signal</keyword>
<comment type="catalytic activity">
    <reaction evidence="6">
        <text>ATP + (deoxyribonucleotide)n-3'-hydroxyl + 5'-phospho-(deoxyribonucleotide)m = (deoxyribonucleotide)n+m + AMP + diphosphate.</text>
        <dbReference type="EC" id="6.5.1.1"/>
    </reaction>
</comment>
<name>A0A2U1CXG7_9GAMM</name>
<dbReference type="PANTHER" id="PTHR47810:SF1">
    <property type="entry name" value="DNA LIGASE B"/>
    <property type="match status" value="1"/>
</dbReference>
<dbReference type="GO" id="GO:0003910">
    <property type="term" value="F:DNA ligase (ATP) activity"/>
    <property type="evidence" value="ECO:0007669"/>
    <property type="project" value="UniProtKB-EC"/>
</dbReference>
<dbReference type="EMBL" id="QEKQ01000004">
    <property type="protein sequence ID" value="PVY76843.1"/>
    <property type="molecule type" value="Genomic_DNA"/>
</dbReference>
<dbReference type="GO" id="GO:0006281">
    <property type="term" value="P:DNA repair"/>
    <property type="evidence" value="ECO:0007669"/>
    <property type="project" value="UniProtKB-KW"/>
</dbReference>
<keyword evidence="5" id="KW-0234">DNA repair</keyword>
<dbReference type="PROSITE" id="PS50160">
    <property type="entry name" value="DNA_LIGASE_A3"/>
    <property type="match status" value="1"/>
</dbReference>
<protein>
    <submittedName>
        <fullName evidence="9">DNA ligase-1</fullName>
    </submittedName>
</protein>
<keyword evidence="4" id="KW-0227">DNA damage</keyword>
<proteinExistence type="predicted"/>
<dbReference type="InterPro" id="IPR012310">
    <property type="entry name" value="DNA_ligase_ATP-dep_cent"/>
</dbReference>
<dbReference type="GO" id="GO:0005524">
    <property type="term" value="F:ATP binding"/>
    <property type="evidence" value="ECO:0007669"/>
    <property type="project" value="InterPro"/>
</dbReference>
<feature type="chain" id="PRO_5015532503" evidence="7">
    <location>
        <begin position="24"/>
        <end position="281"/>
    </location>
</feature>
<dbReference type="GO" id="GO:0006260">
    <property type="term" value="P:DNA replication"/>
    <property type="evidence" value="ECO:0007669"/>
    <property type="project" value="UniProtKB-KW"/>
</dbReference>
<evidence type="ECO:0000256" key="3">
    <source>
        <dbReference type="ARBA" id="ARBA00022705"/>
    </source>
</evidence>
<dbReference type="Gene3D" id="3.30.470.30">
    <property type="entry name" value="DNA ligase/mRNA capping enzyme"/>
    <property type="match status" value="1"/>
</dbReference>
<accession>A0A2U1CXG7</accession>
<dbReference type="GO" id="GO:0006310">
    <property type="term" value="P:DNA recombination"/>
    <property type="evidence" value="ECO:0007669"/>
    <property type="project" value="InterPro"/>
</dbReference>
<dbReference type="Gene3D" id="2.40.50.140">
    <property type="entry name" value="Nucleic acid-binding proteins"/>
    <property type="match status" value="1"/>
</dbReference>
<evidence type="ECO:0000256" key="1">
    <source>
        <dbReference type="ARBA" id="ARBA00001968"/>
    </source>
</evidence>